<keyword evidence="2" id="KW-1185">Reference proteome</keyword>
<organism evidence="1 2">
    <name type="scientific">Roseovarius nanhaiticus</name>
    <dbReference type="NCBI Taxonomy" id="573024"/>
    <lineage>
        <taxon>Bacteria</taxon>
        <taxon>Pseudomonadati</taxon>
        <taxon>Pseudomonadota</taxon>
        <taxon>Alphaproteobacteria</taxon>
        <taxon>Rhodobacterales</taxon>
        <taxon>Roseobacteraceae</taxon>
        <taxon>Roseovarius</taxon>
    </lineage>
</organism>
<protein>
    <submittedName>
        <fullName evidence="1">Uncharacterized protein</fullName>
    </submittedName>
</protein>
<proteinExistence type="predicted"/>
<dbReference type="STRING" id="573024.SAMN05216208_0573"/>
<dbReference type="EMBL" id="FTNV01000001">
    <property type="protein sequence ID" value="SIS06233.1"/>
    <property type="molecule type" value="Genomic_DNA"/>
</dbReference>
<gene>
    <name evidence="1" type="ORF">SAMN05421666_1563</name>
</gene>
<name>A0A1N7G0U8_9RHOB</name>
<reference evidence="1 2" key="1">
    <citation type="submission" date="2017-01" db="EMBL/GenBank/DDBJ databases">
        <authorList>
            <person name="Mah S.A."/>
            <person name="Swanson W.J."/>
            <person name="Moy G.W."/>
            <person name="Vacquier V.D."/>
        </authorList>
    </citation>
    <scope>NUCLEOTIDE SEQUENCE [LARGE SCALE GENOMIC DNA]</scope>
    <source>
        <strain evidence="1 2">DSM 29590</strain>
    </source>
</reference>
<evidence type="ECO:0000313" key="2">
    <source>
        <dbReference type="Proteomes" id="UP000186019"/>
    </source>
</evidence>
<sequence length="384" mass="41076">MSKTGKIALLGGALFCAALIAMIAEPKEREAPPVTEISSGEADLDRIMLLGGVDLDANAQVALLLHEMATGEGLRIVTDRSALKAAQGKAYYTDDPGAQTRLTLMSILFLSPPGTSPRVPMATLLVDGAEVAQYTCFSLHCSGEGQYGAHHRRDLAGLIAASRPATSKHVFFDTADAAWAAHDALAARADVVLAPRPEWPARGAPYLDHRIYMRPGAMLMPVGDDGAPPRIDEAAFEARFRAAFLDTFPQGDASYRFGRMQFDYLSNALGWRVVTPDGTPLTVGAEPVRLPGWGAAQPRVTLRATREMADRLTAPGALDALPEFGEEPPELAADIDALVARATGAPCPSCYRIEMDASAGRTTLSGVEQVQLYLPYYLIEKEAP</sequence>
<dbReference type="AlphaFoldDB" id="A0A1N7G0U8"/>
<dbReference type="Proteomes" id="UP000186019">
    <property type="component" value="Unassembled WGS sequence"/>
</dbReference>
<dbReference type="OrthoDB" id="7847000at2"/>
<evidence type="ECO:0000313" key="1">
    <source>
        <dbReference type="EMBL" id="SIS06233.1"/>
    </source>
</evidence>
<accession>A0A1N7G0U8</accession>
<dbReference type="RefSeq" id="WP_076532425.1">
    <property type="nucleotide sequence ID" value="NZ_FOAC01000001.1"/>
</dbReference>